<evidence type="ECO:0000313" key="1">
    <source>
        <dbReference type="EMBL" id="MFD1128261.1"/>
    </source>
</evidence>
<name>A0ABW3PVJ4_9BACL</name>
<reference evidence="2" key="1">
    <citation type="journal article" date="2019" name="Int. J. Syst. Evol. Microbiol.">
        <title>The Global Catalogue of Microorganisms (GCM) 10K type strain sequencing project: providing services to taxonomists for standard genome sequencing and annotation.</title>
        <authorList>
            <consortium name="The Broad Institute Genomics Platform"/>
            <consortium name="The Broad Institute Genome Sequencing Center for Infectious Disease"/>
            <person name="Wu L."/>
            <person name="Ma J."/>
        </authorList>
    </citation>
    <scope>NUCLEOTIDE SEQUENCE [LARGE SCALE GENOMIC DNA]</scope>
    <source>
        <strain evidence="2">CCUG 53519</strain>
    </source>
</reference>
<accession>A0ABW3PVJ4</accession>
<gene>
    <name evidence="1" type="ORF">ACFQ3J_08760</name>
</gene>
<evidence type="ECO:0000313" key="2">
    <source>
        <dbReference type="Proteomes" id="UP001597169"/>
    </source>
</evidence>
<dbReference type="InterPro" id="IPR008861">
    <property type="entry name" value="GpX-like"/>
</dbReference>
<keyword evidence="2" id="KW-1185">Reference proteome</keyword>
<dbReference type="InterPro" id="IPR036779">
    <property type="entry name" value="LysM_dom_sf"/>
</dbReference>
<dbReference type="Proteomes" id="UP001597169">
    <property type="component" value="Unassembled WGS sequence"/>
</dbReference>
<dbReference type="Pfam" id="PF05489">
    <property type="entry name" value="Phage_tail_X"/>
    <property type="match status" value="1"/>
</dbReference>
<dbReference type="EMBL" id="JBHTKX010000001">
    <property type="protein sequence ID" value="MFD1128261.1"/>
    <property type="molecule type" value="Genomic_DNA"/>
</dbReference>
<proteinExistence type="predicted"/>
<sequence>MKTYRTIQGDTWDAIAYRLTGSESFMTPLIQANPDYINTGIFEAGTVLQIPEYEAETSEHLPIWRREEEA</sequence>
<dbReference type="RefSeq" id="WP_251583521.1">
    <property type="nucleotide sequence ID" value="NZ_JBHTKX010000001.1"/>
</dbReference>
<dbReference type="Gene3D" id="3.10.350.10">
    <property type="entry name" value="LysM domain"/>
    <property type="match status" value="1"/>
</dbReference>
<protein>
    <submittedName>
        <fullName evidence="1">Tail protein X</fullName>
    </submittedName>
</protein>
<organism evidence="1 2">
    <name type="scientific">Paenibacillus provencensis</name>
    <dbReference type="NCBI Taxonomy" id="441151"/>
    <lineage>
        <taxon>Bacteria</taxon>
        <taxon>Bacillati</taxon>
        <taxon>Bacillota</taxon>
        <taxon>Bacilli</taxon>
        <taxon>Bacillales</taxon>
        <taxon>Paenibacillaceae</taxon>
        <taxon>Paenibacillus</taxon>
    </lineage>
</organism>
<comment type="caution">
    <text evidence="1">The sequence shown here is derived from an EMBL/GenBank/DDBJ whole genome shotgun (WGS) entry which is preliminary data.</text>
</comment>